<dbReference type="EMBL" id="CP053562">
    <property type="protein sequence ID" value="QPZ93058.1"/>
    <property type="molecule type" value="Genomic_DNA"/>
</dbReference>
<dbReference type="NCBIfam" id="NF033573">
    <property type="entry name" value="transpos_IS200"/>
    <property type="match status" value="1"/>
</dbReference>
<organism evidence="2 3">
    <name type="scientific">Thioclava electrotropha</name>
    <dbReference type="NCBI Taxonomy" id="1549850"/>
    <lineage>
        <taxon>Bacteria</taxon>
        <taxon>Pseudomonadati</taxon>
        <taxon>Pseudomonadota</taxon>
        <taxon>Alphaproteobacteria</taxon>
        <taxon>Rhodobacterales</taxon>
        <taxon>Paracoccaceae</taxon>
        <taxon>Thioclava</taxon>
    </lineage>
</organism>
<reference evidence="2 3" key="1">
    <citation type="submission" date="2020-05" db="EMBL/GenBank/DDBJ databases">
        <title>Thioclava electrotropha strain Elox9 finished genome.</title>
        <authorList>
            <person name="Rowe A.R."/>
            <person name="Wilbanks E.G."/>
        </authorList>
    </citation>
    <scope>NUCLEOTIDE SEQUENCE [LARGE SCALE GENOMIC DNA]</scope>
    <source>
        <strain evidence="2 3">Elox9</strain>
    </source>
</reference>
<dbReference type="Gene3D" id="3.30.70.1290">
    <property type="entry name" value="Transposase IS200-like"/>
    <property type="match status" value="1"/>
</dbReference>
<name>A0ABX6Z0J0_9RHOB</name>
<gene>
    <name evidence="2" type="primary">tnpA</name>
    <name evidence="2" type="ORF">AKL02_002940</name>
</gene>
<evidence type="ECO:0000313" key="2">
    <source>
        <dbReference type="EMBL" id="QPZ93058.1"/>
    </source>
</evidence>
<keyword evidence="3" id="KW-1185">Reference proteome</keyword>
<dbReference type="InterPro" id="IPR002686">
    <property type="entry name" value="Transposase_17"/>
</dbReference>
<protein>
    <submittedName>
        <fullName evidence="2">IS200/IS605 family transposase</fullName>
    </submittedName>
</protein>
<sequence>MEYRSGRQVVSYLHVHLVFVTKSRRGLLDADAHQRLKGAFEKVAAGFGATVVECDGEDDHMHLLLEYPATVPVAKLVNSLKGVGSRLLLRDREDLRRRSPKGLWSPSYFAASCGGPPLDVIRDYVRKQRTPTA</sequence>
<dbReference type="Proteomes" id="UP000192422">
    <property type="component" value="Chromosome"/>
</dbReference>
<dbReference type="RefSeq" id="WP_078571636.1">
    <property type="nucleotide sequence ID" value="NZ_CAJWUB010000051.1"/>
</dbReference>
<evidence type="ECO:0000313" key="3">
    <source>
        <dbReference type="Proteomes" id="UP000192422"/>
    </source>
</evidence>
<dbReference type="InterPro" id="IPR036515">
    <property type="entry name" value="Transposase_17_sf"/>
</dbReference>
<evidence type="ECO:0000259" key="1">
    <source>
        <dbReference type="SMART" id="SM01321"/>
    </source>
</evidence>
<dbReference type="Pfam" id="PF01797">
    <property type="entry name" value="Y1_Tnp"/>
    <property type="match status" value="1"/>
</dbReference>
<dbReference type="PANTHER" id="PTHR33360:SF2">
    <property type="entry name" value="TRANSPOSASE FOR INSERTION SEQUENCE ELEMENT IS200"/>
    <property type="match status" value="1"/>
</dbReference>
<dbReference type="SMART" id="SM01321">
    <property type="entry name" value="Y1_Tnp"/>
    <property type="match status" value="1"/>
</dbReference>
<dbReference type="PANTHER" id="PTHR33360">
    <property type="entry name" value="TRANSPOSASE FOR INSERTION SEQUENCE ELEMENT IS200"/>
    <property type="match status" value="1"/>
</dbReference>
<accession>A0ABX6Z0J0</accession>
<dbReference type="SUPFAM" id="SSF143422">
    <property type="entry name" value="Transposase IS200-like"/>
    <property type="match status" value="1"/>
</dbReference>
<proteinExistence type="predicted"/>
<feature type="domain" description="Transposase IS200-like" evidence="1">
    <location>
        <begin position="10"/>
        <end position="128"/>
    </location>
</feature>